<accession>A0A370DP99</accession>
<name>A0A370DP99_9GAMM</name>
<protein>
    <submittedName>
        <fullName evidence="1">Uncharacterized protein</fullName>
    </submittedName>
</protein>
<reference evidence="1 2" key="1">
    <citation type="journal article" date="2018" name="ISME J.">
        <title>Endosymbiont genomes yield clues of tubeworm success.</title>
        <authorList>
            <person name="Li Y."/>
            <person name="Liles M.R."/>
            <person name="Halanych K.M."/>
        </authorList>
    </citation>
    <scope>NUCLEOTIDE SEQUENCE [LARGE SCALE GENOMIC DNA]</scope>
    <source>
        <strain evidence="1">A1464</strain>
    </source>
</reference>
<sequence length="94" mass="10579">MNHKKNIENHLNSIGDVIIDYIRLQSNDGQASVKAAVLKKDLGLDLLSYSPTEDGQKGWLMSVMMEKLVNEGRIEYFKVGSRYQVSLPSSHNIT</sequence>
<keyword evidence="2" id="KW-1185">Reference proteome</keyword>
<evidence type="ECO:0000313" key="2">
    <source>
        <dbReference type="Proteomes" id="UP000254266"/>
    </source>
</evidence>
<dbReference type="EMBL" id="QFXC01000002">
    <property type="protein sequence ID" value="RDH85966.1"/>
    <property type="molecule type" value="Genomic_DNA"/>
</dbReference>
<dbReference type="Proteomes" id="UP000254266">
    <property type="component" value="Unassembled WGS sequence"/>
</dbReference>
<proteinExistence type="predicted"/>
<evidence type="ECO:0000313" key="1">
    <source>
        <dbReference type="EMBL" id="RDH85966.1"/>
    </source>
</evidence>
<comment type="caution">
    <text evidence="1">The sequence shown here is derived from an EMBL/GenBank/DDBJ whole genome shotgun (WGS) entry which is preliminary data.</text>
</comment>
<gene>
    <name evidence="1" type="ORF">DIZ80_00375</name>
</gene>
<organism evidence="1 2">
    <name type="scientific">endosymbiont of Galathealinum brachiosum</name>
    <dbReference type="NCBI Taxonomy" id="2200906"/>
    <lineage>
        <taxon>Bacteria</taxon>
        <taxon>Pseudomonadati</taxon>
        <taxon>Pseudomonadota</taxon>
        <taxon>Gammaproteobacteria</taxon>
        <taxon>sulfur-oxidizing symbionts</taxon>
    </lineage>
</organism>
<dbReference type="AlphaFoldDB" id="A0A370DP99"/>